<evidence type="ECO:0000259" key="1">
    <source>
        <dbReference type="Pfam" id="PF13460"/>
    </source>
</evidence>
<dbReference type="Gene3D" id="3.40.50.720">
    <property type="entry name" value="NAD(P)-binding Rossmann-like Domain"/>
    <property type="match status" value="1"/>
</dbReference>
<dbReference type="Proteomes" id="UP000015241">
    <property type="component" value="Unassembled WGS sequence"/>
</dbReference>
<dbReference type="SUPFAM" id="SSF51735">
    <property type="entry name" value="NAD(P)-binding Rossmann-fold domains"/>
    <property type="match status" value="1"/>
</dbReference>
<dbReference type="InParanoid" id="S8EFE1"/>
<dbReference type="PANTHER" id="PTHR47129">
    <property type="entry name" value="QUINONE OXIDOREDUCTASE 2"/>
    <property type="match status" value="1"/>
</dbReference>
<dbReference type="AlphaFoldDB" id="S8EFE1"/>
<dbReference type="InterPro" id="IPR016040">
    <property type="entry name" value="NAD(P)-bd_dom"/>
</dbReference>
<dbReference type="Gene3D" id="3.90.25.10">
    <property type="entry name" value="UDP-galactose 4-epimerase, domain 1"/>
    <property type="match status" value="1"/>
</dbReference>
<reference evidence="2 3" key="1">
    <citation type="journal article" date="2012" name="Science">
        <title>The Paleozoic origin of enzymatic lignin decomposition reconstructed from 31 fungal genomes.</title>
        <authorList>
            <person name="Floudas D."/>
            <person name="Binder M."/>
            <person name="Riley R."/>
            <person name="Barry K."/>
            <person name="Blanchette R.A."/>
            <person name="Henrissat B."/>
            <person name="Martinez A.T."/>
            <person name="Otillar R."/>
            <person name="Spatafora J.W."/>
            <person name="Yadav J.S."/>
            <person name="Aerts A."/>
            <person name="Benoit I."/>
            <person name="Boyd A."/>
            <person name="Carlson A."/>
            <person name="Copeland A."/>
            <person name="Coutinho P.M."/>
            <person name="de Vries R.P."/>
            <person name="Ferreira P."/>
            <person name="Findley K."/>
            <person name="Foster B."/>
            <person name="Gaskell J."/>
            <person name="Glotzer D."/>
            <person name="Gorecki P."/>
            <person name="Heitman J."/>
            <person name="Hesse C."/>
            <person name="Hori C."/>
            <person name="Igarashi K."/>
            <person name="Jurgens J.A."/>
            <person name="Kallen N."/>
            <person name="Kersten P."/>
            <person name="Kohler A."/>
            <person name="Kuees U."/>
            <person name="Kumar T.K.A."/>
            <person name="Kuo A."/>
            <person name="LaButti K."/>
            <person name="Larrondo L.F."/>
            <person name="Lindquist E."/>
            <person name="Ling A."/>
            <person name="Lombard V."/>
            <person name="Lucas S."/>
            <person name="Lundell T."/>
            <person name="Martin R."/>
            <person name="McLaughlin D.J."/>
            <person name="Morgenstern I."/>
            <person name="Morin E."/>
            <person name="Murat C."/>
            <person name="Nagy L.G."/>
            <person name="Nolan M."/>
            <person name="Ohm R.A."/>
            <person name="Patyshakuliyeva A."/>
            <person name="Rokas A."/>
            <person name="Ruiz-Duenas F.J."/>
            <person name="Sabat G."/>
            <person name="Salamov A."/>
            <person name="Samejima M."/>
            <person name="Schmutz J."/>
            <person name="Slot J.C."/>
            <person name="St John F."/>
            <person name="Stenlid J."/>
            <person name="Sun H."/>
            <person name="Sun S."/>
            <person name="Syed K."/>
            <person name="Tsang A."/>
            <person name="Wiebenga A."/>
            <person name="Young D."/>
            <person name="Pisabarro A."/>
            <person name="Eastwood D.C."/>
            <person name="Martin F."/>
            <person name="Cullen D."/>
            <person name="Grigoriev I.V."/>
            <person name="Hibbett D.S."/>
        </authorList>
    </citation>
    <scope>NUCLEOTIDE SEQUENCE</scope>
    <source>
        <strain evidence="3">FP-58527</strain>
    </source>
</reference>
<dbReference type="OrthoDB" id="419598at2759"/>
<feature type="domain" description="NAD(P)-binding" evidence="1">
    <location>
        <begin position="8"/>
        <end position="157"/>
    </location>
</feature>
<dbReference type="PANTHER" id="PTHR47129:SF1">
    <property type="entry name" value="NMRA-LIKE DOMAIN-CONTAINING PROTEIN"/>
    <property type="match status" value="1"/>
</dbReference>
<dbReference type="InterPro" id="IPR036291">
    <property type="entry name" value="NAD(P)-bd_dom_sf"/>
</dbReference>
<accession>S8EFE1</accession>
<dbReference type="eggNOG" id="ENOG502S0NM">
    <property type="taxonomic scope" value="Eukaryota"/>
</dbReference>
<evidence type="ECO:0000313" key="3">
    <source>
        <dbReference type="Proteomes" id="UP000015241"/>
    </source>
</evidence>
<dbReference type="HOGENOM" id="CLU_007383_10_4_1"/>
<proteinExistence type="predicted"/>
<dbReference type="STRING" id="743788.S8EFE1"/>
<name>S8EFE1_FOMSC</name>
<dbReference type="InterPro" id="IPR052718">
    <property type="entry name" value="NmrA-type_oxidoreductase"/>
</dbReference>
<dbReference type="EMBL" id="KE504139">
    <property type="protein sequence ID" value="EPT01919.1"/>
    <property type="molecule type" value="Genomic_DNA"/>
</dbReference>
<sequence length="319" mass="34166">MTKYVLTGATGGLGSQVLLFLLHMVPASDIIVSLHNPAGVSPTIAASGVEVRKGDYADPDSLRAAFASADKLLLVSYPSIAHDLRVRMHKNAIDAAKAAGVKHVYYTSLAFGFGAREDLVPAGEHESVAAVMQAHLDTEAYLRTSGLTYTIIREGIYSESWPLYFGFWSPAEGTNEVVIPYGDGAIAWASRVDLGEGTARILSATSEYENRTLLLSGTHTVTLSALASIVSSALNRPVHLKAVSVDEYIAAHMGRPGPRGEAAFLREWATTYHALMRGECAVADSTLRELIGRELVSFEETVIGMLGVNGKGIIQQYAK</sequence>
<evidence type="ECO:0000313" key="2">
    <source>
        <dbReference type="EMBL" id="EPT01919.1"/>
    </source>
</evidence>
<keyword evidence="3" id="KW-1185">Reference proteome</keyword>
<protein>
    <submittedName>
        <fullName evidence="2">NAD-binding protein</fullName>
    </submittedName>
</protein>
<organism evidence="2 3">
    <name type="scientific">Fomitopsis schrenkii</name>
    <name type="common">Brown rot fungus</name>
    <dbReference type="NCBI Taxonomy" id="2126942"/>
    <lineage>
        <taxon>Eukaryota</taxon>
        <taxon>Fungi</taxon>
        <taxon>Dikarya</taxon>
        <taxon>Basidiomycota</taxon>
        <taxon>Agaricomycotina</taxon>
        <taxon>Agaricomycetes</taxon>
        <taxon>Polyporales</taxon>
        <taxon>Fomitopsis</taxon>
    </lineage>
</organism>
<dbReference type="Pfam" id="PF13460">
    <property type="entry name" value="NAD_binding_10"/>
    <property type="match status" value="1"/>
</dbReference>
<gene>
    <name evidence="2" type="ORF">FOMPIDRAFT_152220</name>
</gene>